<accession>A0A0L0D3M1</accession>
<feature type="region of interest" description="Disordered" evidence="1">
    <location>
        <begin position="63"/>
        <end position="89"/>
    </location>
</feature>
<reference evidence="2 3" key="1">
    <citation type="submission" date="2010-05" db="EMBL/GenBank/DDBJ databases">
        <title>The Genome Sequence of Thecamonas trahens ATCC 50062.</title>
        <authorList>
            <consortium name="The Broad Institute Genome Sequencing Platform"/>
            <person name="Russ C."/>
            <person name="Cuomo C."/>
            <person name="Shea T."/>
            <person name="Young S.K."/>
            <person name="Zeng Q."/>
            <person name="Koehrsen M."/>
            <person name="Haas B."/>
            <person name="Borodovsky M."/>
            <person name="Guigo R."/>
            <person name="Alvarado L."/>
            <person name="Berlin A."/>
            <person name="Bochicchio J."/>
            <person name="Borenstein D."/>
            <person name="Chapman S."/>
            <person name="Chen Z."/>
            <person name="Freedman E."/>
            <person name="Gellesch M."/>
            <person name="Goldberg J."/>
            <person name="Griggs A."/>
            <person name="Gujja S."/>
            <person name="Heilman E."/>
            <person name="Heiman D."/>
            <person name="Hepburn T."/>
            <person name="Howarth C."/>
            <person name="Jen D."/>
            <person name="Larson L."/>
            <person name="Mehta T."/>
            <person name="Park D."/>
            <person name="Pearson M."/>
            <person name="Roberts A."/>
            <person name="Saif S."/>
            <person name="Shenoy N."/>
            <person name="Sisk P."/>
            <person name="Stolte C."/>
            <person name="Sykes S."/>
            <person name="Thomson T."/>
            <person name="Walk T."/>
            <person name="White J."/>
            <person name="Yandava C."/>
            <person name="Burger G."/>
            <person name="Gray M.W."/>
            <person name="Holland P.W.H."/>
            <person name="King N."/>
            <person name="Lang F.B.F."/>
            <person name="Roger A.J."/>
            <person name="Ruiz-Trillo I."/>
            <person name="Lander E."/>
            <person name="Nusbaum C."/>
        </authorList>
    </citation>
    <scope>NUCLEOTIDE SEQUENCE [LARGE SCALE GENOMIC DNA]</scope>
    <source>
        <strain evidence="2 3">ATCC 50062</strain>
    </source>
</reference>
<organism evidence="2 3">
    <name type="scientific">Thecamonas trahens ATCC 50062</name>
    <dbReference type="NCBI Taxonomy" id="461836"/>
    <lineage>
        <taxon>Eukaryota</taxon>
        <taxon>Apusozoa</taxon>
        <taxon>Apusomonadida</taxon>
        <taxon>Apusomonadidae</taxon>
        <taxon>Thecamonas</taxon>
    </lineage>
</organism>
<dbReference type="OrthoDB" id="7481291at2759"/>
<dbReference type="GeneID" id="25559844"/>
<proteinExistence type="predicted"/>
<evidence type="ECO:0000256" key="1">
    <source>
        <dbReference type="SAM" id="MobiDB-lite"/>
    </source>
</evidence>
<keyword evidence="3" id="KW-1185">Reference proteome</keyword>
<name>A0A0L0D3M1_THETB</name>
<dbReference type="Gene3D" id="1.10.287.2900">
    <property type="match status" value="1"/>
</dbReference>
<dbReference type="Proteomes" id="UP000054408">
    <property type="component" value="Unassembled WGS sequence"/>
</dbReference>
<evidence type="ECO:0000313" key="3">
    <source>
        <dbReference type="Proteomes" id="UP000054408"/>
    </source>
</evidence>
<evidence type="ECO:0000313" key="2">
    <source>
        <dbReference type="EMBL" id="KNC45898.1"/>
    </source>
</evidence>
<protein>
    <submittedName>
        <fullName evidence="2">Uncharacterized protein</fullName>
    </submittedName>
</protein>
<feature type="compositionally biased region" description="Acidic residues" evidence="1">
    <location>
        <begin position="64"/>
        <end position="89"/>
    </location>
</feature>
<dbReference type="AlphaFoldDB" id="A0A0L0D3M1"/>
<dbReference type="RefSeq" id="XP_013762886.1">
    <property type="nucleotide sequence ID" value="XM_013907432.1"/>
</dbReference>
<gene>
    <name evidence="2" type="ORF">AMSG_00012</name>
</gene>
<sequence length="125" mass="14018">MAVPSEAVNEDGGINWDCPCLDSMRETPCFDALRASLTCVHEYELAHPEDAMAQNWEYYAAAWTDDDDDNDDDDVIDDDDDNDDDDVIDDEGMTEDVIEDVQARLEMRMAVPDPGRRIVHGAYAA</sequence>
<dbReference type="EMBL" id="GL349433">
    <property type="protein sequence ID" value="KNC45898.1"/>
    <property type="molecule type" value="Genomic_DNA"/>
</dbReference>